<feature type="region of interest" description="Disordered" evidence="2">
    <location>
        <begin position="48"/>
        <end position="148"/>
    </location>
</feature>
<name>A0A1B2K242_9PAPI</name>
<evidence type="ECO:0000256" key="2">
    <source>
        <dbReference type="SAM" id="MobiDB-lite"/>
    </source>
</evidence>
<protein>
    <submittedName>
        <fullName evidence="3">E4 protein</fullName>
    </submittedName>
</protein>
<feature type="compositionally biased region" description="Pro residues" evidence="2">
    <location>
        <begin position="68"/>
        <end position="84"/>
    </location>
</feature>
<evidence type="ECO:0000256" key="1">
    <source>
        <dbReference type="SAM" id="Coils"/>
    </source>
</evidence>
<evidence type="ECO:0000313" key="4">
    <source>
        <dbReference type="Proteomes" id="UP000162055"/>
    </source>
</evidence>
<sequence>MRGFIMWTIQAGLCTIKGLLRMLSGFLNQDSGMYSMKTKSFLPLLPVRVVSSGPPEDKDPKKGKTPQEPRPIPQQPDPDNPQPQPREGLLYGLHYEGRGGPYHLLNEDPDEDDEGPEPGVKRPPVTGHPDPDQDQGPGPDRGRAVGGQNLEDKLRSLLKRWEQELEHLRRALRQELLSL</sequence>
<proteinExistence type="predicted"/>
<evidence type="ECO:0000313" key="3">
    <source>
        <dbReference type="EMBL" id="ANZ90263.1"/>
    </source>
</evidence>
<feature type="compositionally biased region" description="Acidic residues" evidence="2">
    <location>
        <begin position="107"/>
        <end position="116"/>
    </location>
</feature>
<dbReference type="Proteomes" id="UP000162055">
    <property type="component" value="Segment"/>
</dbReference>
<keyword evidence="1" id="KW-0175">Coiled coil</keyword>
<dbReference type="KEGG" id="vg:28544408"/>
<gene>
    <name evidence="3" type="primary">E4</name>
</gene>
<accession>A0A1B2K242</accession>
<feature type="compositionally biased region" description="Basic and acidic residues" evidence="2">
    <location>
        <begin position="55"/>
        <end position="67"/>
    </location>
</feature>
<dbReference type="EMBL" id="KU519395">
    <property type="protein sequence ID" value="ANZ90263.1"/>
    <property type="molecule type" value="Genomic_DNA"/>
</dbReference>
<dbReference type="RefSeq" id="YP_009272610.1">
    <property type="nucleotide sequence ID" value="NC_030800.1"/>
</dbReference>
<organism evidence="3 4">
    <name type="scientific">Bos taurus papillomavirus 20</name>
    <dbReference type="NCBI Taxonomy" id="1887218"/>
    <lineage>
        <taxon>Viruses</taxon>
        <taxon>Monodnaviria</taxon>
        <taxon>Shotokuvirae</taxon>
        <taxon>Cossaviricota</taxon>
        <taxon>Papovaviricetes</taxon>
        <taxon>Zurhausenvirales</taxon>
        <taxon>Papillomaviridae</taxon>
    </lineage>
</organism>
<dbReference type="GeneID" id="28544408"/>
<reference evidence="3 4" key="1">
    <citation type="submission" date="2016-01" db="EMBL/GenBank/DDBJ databases">
        <title>How many papillomavirus species can be undetected in fibropapillomas?</title>
        <authorList>
            <person name="Daudt C."/>
            <person name="Chaves da Silva F.R."/>
            <person name="Streck A.F."/>
            <person name="Weber M.N."/>
            <person name="Cibulski S.P."/>
            <person name="Canal C.W."/>
        </authorList>
    </citation>
    <scope>NUCLEOTIDE SEQUENCE [LARGE SCALE GENOMIC DNA]</scope>
</reference>
<feature type="coiled-coil region" evidence="1">
    <location>
        <begin position="151"/>
        <end position="178"/>
    </location>
</feature>